<dbReference type="Proteomes" id="UP001596472">
    <property type="component" value="Unassembled WGS sequence"/>
</dbReference>
<gene>
    <name evidence="1" type="ORF">ACFQY0_00925</name>
</gene>
<sequence>MLHPDLAALLKSRISIIADHEFRDRDSDAHLEALKQVSEQIMKWHRTHQGTLPARLEHFLSGCSYDKALRFLESDGTWSGH</sequence>
<name>A0ABW2L060_9BACT</name>
<keyword evidence="2" id="KW-1185">Reference proteome</keyword>
<evidence type="ECO:0000313" key="2">
    <source>
        <dbReference type="Proteomes" id="UP001596472"/>
    </source>
</evidence>
<comment type="caution">
    <text evidence="1">The sequence shown here is derived from an EMBL/GenBank/DDBJ whole genome shotgun (WGS) entry which is preliminary data.</text>
</comment>
<proteinExistence type="predicted"/>
<dbReference type="RefSeq" id="WP_379708120.1">
    <property type="nucleotide sequence ID" value="NZ_JBHTBS010000001.1"/>
</dbReference>
<reference evidence="2" key="1">
    <citation type="journal article" date="2019" name="Int. J. Syst. Evol. Microbiol.">
        <title>The Global Catalogue of Microorganisms (GCM) 10K type strain sequencing project: providing services to taxonomists for standard genome sequencing and annotation.</title>
        <authorList>
            <consortium name="The Broad Institute Genomics Platform"/>
            <consortium name="The Broad Institute Genome Sequencing Center for Infectious Disease"/>
            <person name="Wu L."/>
            <person name="Ma J."/>
        </authorList>
    </citation>
    <scope>NUCLEOTIDE SEQUENCE [LARGE SCALE GENOMIC DNA]</scope>
    <source>
        <strain evidence="2">CGMCC 4.1467</strain>
    </source>
</reference>
<protein>
    <submittedName>
        <fullName evidence="1">Uncharacterized protein</fullName>
    </submittedName>
</protein>
<accession>A0ABW2L060</accession>
<dbReference type="EMBL" id="JBHTBS010000001">
    <property type="protein sequence ID" value="MFC7335722.1"/>
    <property type="molecule type" value="Genomic_DNA"/>
</dbReference>
<organism evidence="1 2">
    <name type="scientific">Haloferula chungangensis</name>
    <dbReference type="NCBI Taxonomy" id="1048331"/>
    <lineage>
        <taxon>Bacteria</taxon>
        <taxon>Pseudomonadati</taxon>
        <taxon>Verrucomicrobiota</taxon>
        <taxon>Verrucomicrobiia</taxon>
        <taxon>Verrucomicrobiales</taxon>
        <taxon>Verrucomicrobiaceae</taxon>
        <taxon>Haloferula</taxon>
    </lineage>
</organism>
<evidence type="ECO:0000313" key="1">
    <source>
        <dbReference type="EMBL" id="MFC7335722.1"/>
    </source>
</evidence>